<feature type="compositionally biased region" description="Basic and acidic residues" evidence="7">
    <location>
        <begin position="220"/>
        <end position="231"/>
    </location>
</feature>
<dbReference type="AlphaFoldDB" id="A0A0M3IN83"/>
<dbReference type="SUPFAM" id="SSF52540">
    <property type="entry name" value="P-loop containing nucleoside triphosphate hydrolases"/>
    <property type="match status" value="1"/>
</dbReference>
<dbReference type="SMART" id="SM00129">
    <property type="entry name" value="KISc"/>
    <property type="match status" value="1"/>
</dbReference>
<accession>A0A0M3IN83</accession>
<comment type="similarity">
    <text evidence="5">Belongs to the TRAFAC class myosin-kinesin ATPase superfamily. Kinesin family.</text>
</comment>
<dbReference type="WBParaSite" id="ALUE_0002021101-mRNA-1">
    <property type="protein sequence ID" value="ALUE_0002021101-mRNA-1"/>
    <property type="gene ID" value="ALUE_0002021101"/>
</dbReference>
<dbReference type="GO" id="GO:0008017">
    <property type="term" value="F:microtubule binding"/>
    <property type="evidence" value="ECO:0007669"/>
    <property type="project" value="InterPro"/>
</dbReference>
<proteinExistence type="inferred from homology"/>
<dbReference type="GO" id="GO:0015630">
    <property type="term" value="C:microtubule cytoskeleton"/>
    <property type="evidence" value="ECO:0007669"/>
    <property type="project" value="TreeGrafter"/>
</dbReference>
<comment type="subcellular location">
    <subcellularLocation>
        <location evidence="1">Cytoplasm</location>
        <location evidence="1">Cytoskeleton</location>
    </subcellularLocation>
</comment>
<protein>
    <submittedName>
        <fullName evidence="10">Kinesin motor domain-containing protein</fullName>
    </submittedName>
</protein>
<keyword evidence="4" id="KW-0206">Cytoskeleton</keyword>
<keyword evidence="9" id="KW-1185">Reference proteome</keyword>
<evidence type="ECO:0000313" key="9">
    <source>
        <dbReference type="Proteomes" id="UP000036681"/>
    </source>
</evidence>
<dbReference type="GO" id="GO:0007018">
    <property type="term" value="P:microtubule-based movement"/>
    <property type="evidence" value="ECO:0007669"/>
    <property type="project" value="InterPro"/>
</dbReference>
<evidence type="ECO:0000313" key="10">
    <source>
        <dbReference type="WBParaSite" id="ALUE_0002021101-mRNA-1"/>
    </source>
</evidence>
<keyword evidence="3 5" id="KW-0067">ATP-binding</keyword>
<evidence type="ECO:0000256" key="7">
    <source>
        <dbReference type="SAM" id="MobiDB-lite"/>
    </source>
</evidence>
<evidence type="ECO:0000256" key="5">
    <source>
        <dbReference type="PROSITE-ProRule" id="PRU00283"/>
    </source>
</evidence>
<dbReference type="GO" id="GO:0003777">
    <property type="term" value="F:microtubule motor activity"/>
    <property type="evidence" value="ECO:0007669"/>
    <property type="project" value="InterPro"/>
</dbReference>
<dbReference type="InterPro" id="IPR036961">
    <property type="entry name" value="Kinesin_motor_dom_sf"/>
</dbReference>
<keyword evidence="2 5" id="KW-0547">Nucleotide-binding</keyword>
<name>A0A0M3IN83_ASCLU</name>
<dbReference type="GO" id="GO:0005524">
    <property type="term" value="F:ATP binding"/>
    <property type="evidence" value="ECO:0007669"/>
    <property type="project" value="UniProtKB-UniRule"/>
</dbReference>
<evidence type="ECO:0000256" key="6">
    <source>
        <dbReference type="SAM" id="Coils"/>
    </source>
</evidence>
<dbReference type="InterPro" id="IPR027640">
    <property type="entry name" value="Kinesin-like_fam"/>
</dbReference>
<dbReference type="PROSITE" id="PS50067">
    <property type="entry name" value="KINESIN_MOTOR_2"/>
    <property type="match status" value="1"/>
</dbReference>
<evidence type="ECO:0000256" key="1">
    <source>
        <dbReference type="ARBA" id="ARBA00004245"/>
    </source>
</evidence>
<feature type="domain" description="Kinesin motor" evidence="8">
    <location>
        <begin position="358"/>
        <end position="669"/>
    </location>
</feature>
<dbReference type="PANTHER" id="PTHR47972:SF30">
    <property type="entry name" value="KINESIN MOTOR DOMAIN-CONTAINING PROTEIN"/>
    <property type="match status" value="1"/>
</dbReference>
<dbReference type="InterPro" id="IPR001752">
    <property type="entry name" value="Kinesin_motor_dom"/>
</dbReference>
<evidence type="ECO:0000256" key="2">
    <source>
        <dbReference type="ARBA" id="ARBA00022741"/>
    </source>
</evidence>
<feature type="coiled-coil region" evidence="6">
    <location>
        <begin position="271"/>
        <end position="344"/>
    </location>
</feature>
<evidence type="ECO:0000256" key="3">
    <source>
        <dbReference type="ARBA" id="ARBA00022840"/>
    </source>
</evidence>
<keyword evidence="6" id="KW-0175">Coiled coil</keyword>
<reference evidence="10" key="1">
    <citation type="submission" date="2017-02" db="UniProtKB">
        <authorList>
            <consortium name="WormBaseParasite"/>
        </authorList>
    </citation>
    <scope>IDENTIFICATION</scope>
</reference>
<dbReference type="PANTHER" id="PTHR47972">
    <property type="entry name" value="KINESIN-LIKE PROTEIN KLP-3"/>
    <property type="match status" value="1"/>
</dbReference>
<dbReference type="Pfam" id="PF00225">
    <property type="entry name" value="Kinesin"/>
    <property type="match status" value="1"/>
</dbReference>
<sequence length="691" mass="78336">MSDLSELSMIIVFIVDRLVIGCDRQSVRGRKHLWQLTIALFKGGQVDNCPRLLVVIKGDHIGGFVREVRRFSAIFRQELWKGLANRRLEAARFIHFDDGSTSSCYGQCHWSCLAARNNIIGDANERVCASNALSRLPEMRRREASPSRSIRLPVISSHPPISATKSDQWKFRWPTTVEGNTQFSFSTTAKNLKETSAMRPGQNLNRRRSQSVSNSLQFQRVDEPPRKRPEISRSISRNRVPLKLGADLSHRPNSVGHPPLSAPNNHSRRSARQMEIELADIRKQLHDTMEEFQREEEIWRAKCLTEKNNKMNAISKAENIEEQVRRLEQQLHEARLACDMKEIELRMAREKIINIKGRIRLCVRIRPLLSGESRSVPPHINIRSSNSVEILHRACSIACECHHLWTENHKQADVFGDIKDFIQSALYGYNVAVIAYGQTGSGKTYTMRGGEEECAGIVPRSFDMLFRSIADLSSLGWQVEMTLSAFEIYLGRCFDLLAEEGRRQFVLHFLDGAADFRELTAIRILSVEQAIEWINHSDVLRSWASTKSSQFSSRGHTIVRIRISSSLPRSQKEYASCLSFVDLAGSERVSESAVTGERLEETKFINKSLSQLGISKHVPYMSDPLTKALAESLGAGSSRTMFIAHIRPNSEAAFESRRTIEFSNQAMRTTIGEAVVSRQEEARCSQQSLRG</sequence>
<evidence type="ECO:0000259" key="8">
    <source>
        <dbReference type="PROSITE" id="PS50067"/>
    </source>
</evidence>
<dbReference type="Proteomes" id="UP000036681">
    <property type="component" value="Unplaced"/>
</dbReference>
<dbReference type="InterPro" id="IPR027417">
    <property type="entry name" value="P-loop_NTPase"/>
</dbReference>
<dbReference type="Gene3D" id="3.40.850.10">
    <property type="entry name" value="Kinesin motor domain"/>
    <property type="match status" value="1"/>
</dbReference>
<feature type="region of interest" description="Disordered" evidence="7">
    <location>
        <begin position="189"/>
        <end position="268"/>
    </location>
</feature>
<evidence type="ECO:0000256" key="4">
    <source>
        <dbReference type="ARBA" id="ARBA00023212"/>
    </source>
</evidence>
<keyword evidence="4" id="KW-0963">Cytoplasm</keyword>
<keyword evidence="5" id="KW-0505">Motor protein</keyword>
<organism evidence="9 10">
    <name type="scientific">Ascaris lumbricoides</name>
    <name type="common">Giant roundworm</name>
    <dbReference type="NCBI Taxonomy" id="6252"/>
    <lineage>
        <taxon>Eukaryota</taxon>
        <taxon>Metazoa</taxon>
        <taxon>Ecdysozoa</taxon>
        <taxon>Nematoda</taxon>
        <taxon>Chromadorea</taxon>
        <taxon>Rhabditida</taxon>
        <taxon>Spirurina</taxon>
        <taxon>Ascaridomorpha</taxon>
        <taxon>Ascaridoidea</taxon>
        <taxon>Ascarididae</taxon>
        <taxon>Ascaris</taxon>
    </lineage>
</organism>
<dbReference type="PRINTS" id="PR00380">
    <property type="entry name" value="KINESINHEAVY"/>
</dbReference>
<feature type="binding site" evidence="5">
    <location>
        <begin position="437"/>
        <end position="444"/>
    </location>
    <ligand>
        <name>ATP</name>
        <dbReference type="ChEBI" id="CHEBI:30616"/>
    </ligand>
</feature>